<dbReference type="Proteomes" id="UP000799424">
    <property type="component" value="Unassembled WGS sequence"/>
</dbReference>
<keyword evidence="3" id="KW-1185">Reference proteome</keyword>
<dbReference type="EMBL" id="MU006218">
    <property type="protein sequence ID" value="KAF2830969.1"/>
    <property type="molecule type" value="Genomic_DNA"/>
</dbReference>
<feature type="region of interest" description="Disordered" evidence="1">
    <location>
        <begin position="156"/>
        <end position="175"/>
    </location>
</feature>
<feature type="compositionally biased region" description="Basic and acidic residues" evidence="1">
    <location>
        <begin position="159"/>
        <end position="175"/>
    </location>
</feature>
<feature type="region of interest" description="Disordered" evidence="1">
    <location>
        <begin position="1"/>
        <end position="38"/>
    </location>
</feature>
<gene>
    <name evidence="2" type="ORF">CC86DRAFT_133027</name>
</gene>
<proteinExistence type="predicted"/>
<evidence type="ECO:0000313" key="3">
    <source>
        <dbReference type="Proteomes" id="UP000799424"/>
    </source>
</evidence>
<reference evidence="2" key="1">
    <citation type="journal article" date="2020" name="Stud. Mycol.">
        <title>101 Dothideomycetes genomes: a test case for predicting lifestyles and emergence of pathogens.</title>
        <authorList>
            <person name="Haridas S."/>
            <person name="Albert R."/>
            <person name="Binder M."/>
            <person name="Bloem J."/>
            <person name="Labutti K."/>
            <person name="Salamov A."/>
            <person name="Andreopoulos B."/>
            <person name="Baker S."/>
            <person name="Barry K."/>
            <person name="Bills G."/>
            <person name="Bluhm B."/>
            <person name="Cannon C."/>
            <person name="Castanera R."/>
            <person name="Culley D."/>
            <person name="Daum C."/>
            <person name="Ezra D."/>
            <person name="Gonzalez J."/>
            <person name="Henrissat B."/>
            <person name="Kuo A."/>
            <person name="Liang C."/>
            <person name="Lipzen A."/>
            <person name="Lutzoni F."/>
            <person name="Magnuson J."/>
            <person name="Mondo S."/>
            <person name="Nolan M."/>
            <person name="Ohm R."/>
            <person name="Pangilinan J."/>
            <person name="Park H.-J."/>
            <person name="Ramirez L."/>
            <person name="Alfaro M."/>
            <person name="Sun H."/>
            <person name="Tritt A."/>
            <person name="Yoshinaga Y."/>
            <person name="Zwiers L.-H."/>
            <person name="Turgeon B."/>
            <person name="Goodwin S."/>
            <person name="Spatafora J."/>
            <person name="Crous P."/>
            <person name="Grigoriev I."/>
        </authorList>
    </citation>
    <scope>NUCLEOTIDE SEQUENCE</scope>
    <source>
        <strain evidence="2">CBS 113818</strain>
    </source>
</reference>
<evidence type="ECO:0000313" key="2">
    <source>
        <dbReference type="EMBL" id="KAF2830969.1"/>
    </source>
</evidence>
<protein>
    <submittedName>
        <fullName evidence="2">Uncharacterized protein</fullName>
    </submittedName>
</protein>
<dbReference type="AlphaFoldDB" id="A0A6A7AE46"/>
<evidence type="ECO:0000256" key="1">
    <source>
        <dbReference type="SAM" id="MobiDB-lite"/>
    </source>
</evidence>
<feature type="compositionally biased region" description="Basic and acidic residues" evidence="1">
    <location>
        <begin position="256"/>
        <end position="292"/>
    </location>
</feature>
<accession>A0A6A7AE46</accession>
<organism evidence="2 3">
    <name type="scientific">Ophiobolus disseminans</name>
    <dbReference type="NCBI Taxonomy" id="1469910"/>
    <lineage>
        <taxon>Eukaryota</taxon>
        <taxon>Fungi</taxon>
        <taxon>Dikarya</taxon>
        <taxon>Ascomycota</taxon>
        <taxon>Pezizomycotina</taxon>
        <taxon>Dothideomycetes</taxon>
        <taxon>Pleosporomycetidae</taxon>
        <taxon>Pleosporales</taxon>
        <taxon>Pleosporineae</taxon>
        <taxon>Phaeosphaeriaceae</taxon>
        <taxon>Ophiobolus</taxon>
    </lineage>
</organism>
<name>A0A6A7AE46_9PLEO</name>
<sequence length="300" mass="36130">MILHTATPPCLHRPQEHPRPRLHVSSPATSQRRHRQTNAAIEHRHDDLRPRMGPLRPRARAVPQQLWAMEDHEHYIEPLGRRTVRLRALYPLLQGQHDMVLELEGGKRLPKESYLRIKDEYTIEERGLVQRVAQVPAELMRRLGIWIKSRALDKEDEETTRMEKKEEAREKASRAMDEITDKKMAEREQALEKRMLERVKMHEEKMEKKMLEREKIQDEKMQEREKLFEERLLEREKLFEEKMEKRDQMARGQHAQAEKMLEWENMQEKKTLERESRRGRDAHESEDIEMLHKTKANPSF</sequence>
<feature type="region of interest" description="Disordered" evidence="1">
    <location>
        <begin position="243"/>
        <end position="300"/>
    </location>
</feature>